<dbReference type="InterPro" id="IPR049817">
    <property type="entry name" value="Encap_f2b"/>
</dbReference>
<dbReference type="InterPro" id="IPR000595">
    <property type="entry name" value="cNMP-bd_dom"/>
</dbReference>
<dbReference type="SUPFAM" id="SSF51206">
    <property type="entry name" value="cAMP-binding domain-like"/>
    <property type="match status" value="1"/>
</dbReference>
<evidence type="ECO:0000313" key="3">
    <source>
        <dbReference type="Proteomes" id="UP000000844"/>
    </source>
</evidence>
<keyword evidence="3" id="KW-1185">Reference proteome</keyword>
<dbReference type="InterPro" id="IPR018490">
    <property type="entry name" value="cNMP-bd_dom_sf"/>
</dbReference>
<organism evidence="2 3">
    <name type="scientific">Stackebrandtia nassauensis (strain DSM 44728 / CIP 108903 / NRRL B-16338 / NBRC 102104 / LLR-40K-21)</name>
    <dbReference type="NCBI Taxonomy" id="446470"/>
    <lineage>
        <taxon>Bacteria</taxon>
        <taxon>Bacillati</taxon>
        <taxon>Actinomycetota</taxon>
        <taxon>Actinomycetes</taxon>
        <taxon>Glycomycetales</taxon>
        <taxon>Glycomycetaceae</taxon>
        <taxon>Stackebrandtia</taxon>
    </lineage>
</organism>
<dbReference type="HOGENOM" id="CLU_056341_0_0_11"/>
<sequence>MSRRPESHGAVSSLTTAAARNLATTTKSVPFMAGRTPRWLLRVLPWKPVSGGFYRVNRRLSYPVGEGRVALVGPVDGLGVFPPSLTEIPGLRGFGDPDVLTEVAQRFRRHDVASGTVIAEAGSPQTRLVVLAHGKAHKLGRGRYGDATLVGVAADGDHFGGQVLTGAAGTWPFTLKATTPCTLLELYPATVAETLSTVRERLAERPDRPRPPLTKHGEVSLDLAAGHDGEPVLPGTFVDYELSPREYELGVAQTVLRVHTRVSDLFNDPMDQLEQQLRLTVEALRERQEHEIVNNPDFGLLNNVDNRQRLYTRTGPPTPDDMDALLSRRRRTGYFLAHPRTIAAFGRECNRRGVHAPATRVEEQIAPTWRGVPILPCDKIPANADGSGSIIAMRVGEDHGGVVGLCAADLADEYAPGIAVRFTGVDTKGVASYLVTAYHSVASLLPDAFGVLETV</sequence>
<gene>
    <name evidence="2" type="ordered locus">Snas_1993</name>
</gene>
<accession>D3PZL5</accession>
<dbReference type="PROSITE" id="PS50042">
    <property type="entry name" value="CNMP_BINDING_3"/>
    <property type="match status" value="1"/>
</dbReference>
<dbReference type="Proteomes" id="UP000000844">
    <property type="component" value="Chromosome"/>
</dbReference>
<dbReference type="STRING" id="446470.Snas_1993"/>
<dbReference type="RefSeq" id="WP_013017260.1">
    <property type="nucleotide sequence ID" value="NC_013947.1"/>
</dbReference>
<dbReference type="KEGG" id="sna:Snas_1993"/>
<feature type="domain" description="Cyclic nucleotide-binding" evidence="1">
    <location>
        <begin position="96"/>
        <end position="186"/>
    </location>
</feature>
<dbReference type="AlphaFoldDB" id="D3PZL5"/>
<dbReference type="eggNOG" id="COG2905">
    <property type="taxonomic scope" value="Bacteria"/>
</dbReference>
<dbReference type="OrthoDB" id="181419at2"/>
<evidence type="ECO:0000259" key="1">
    <source>
        <dbReference type="PROSITE" id="PS50042"/>
    </source>
</evidence>
<dbReference type="NCBIfam" id="NF041163">
    <property type="entry name" value="encap_f2b"/>
    <property type="match status" value="1"/>
</dbReference>
<dbReference type="CDD" id="cd00038">
    <property type="entry name" value="CAP_ED"/>
    <property type="match status" value="1"/>
</dbReference>
<reference evidence="2 3" key="1">
    <citation type="journal article" date="2009" name="Stand. Genomic Sci.">
        <title>Complete genome sequence of Stackebrandtia nassauensis type strain (LLR-40K-21).</title>
        <authorList>
            <person name="Munk C."/>
            <person name="Lapidus A."/>
            <person name="Copeland A."/>
            <person name="Jando M."/>
            <person name="Mayilraj S."/>
            <person name="Glavina Del Rio T."/>
            <person name="Nolan M."/>
            <person name="Chen F."/>
            <person name="Lucas S."/>
            <person name="Tice H."/>
            <person name="Cheng J.F."/>
            <person name="Han C."/>
            <person name="Detter J.C."/>
            <person name="Bruce D."/>
            <person name="Goodwin L."/>
            <person name="Chain P."/>
            <person name="Pitluck S."/>
            <person name="Goker M."/>
            <person name="Ovchinikova G."/>
            <person name="Pati A."/>
            <person name="Ivanova N."/>
            <person name="Mavromatis K."/>
            <person name="Chen A."/>
            <person name="Palaniappan K."/>
            <person name="Land M."/>
            <person name="Hauser L."/>
            <person name="Chang Y.J."/>
            <person name="Jeffries C.D."/>
            <person name="Bristow J."/>
            <person name="Eisen J.A."/>
            <person name="Markowitz V."/>
            <person name="Hugenholtz P."/>
            <person name="Kyrpides N.C."/>
            <person name="Klenk H.P."/>
        </authorList>
    </citation>
    <scope>NUCLEOTIDE SEQUENCE [LARGE SCALE GENOMIC DNA]</scope>
    <source>
        <strain evidence="3">DSM 44728 / CIP 108903 / NRRL B-16338 / NBRC 102104 / LLR-40K-21</strain>
    </source>
</reference>
<name>D3PZL5_STANL</name>
<proteinExistence type="predicted"/>
<dbReference type="Gene3D" id="2.60.120.10">
    <property type="entry name" value="Jelly Rolls"/>
    <property type="match status" value="1"/>
</dbReference>
<dbReference type="Pfam" id="PF19307">
    <property type="entry name" value="SrpI-like"/>
    <property type="match status" value="1"/>
</dbReference>
<dbReference type="InterPro" id="IPR045641">
    <property type="entry name" value="SrpI-like"/>
</dbReference>
<dbReference type="EMBL" id="CP001778">
    <property type="protein sequence ID" value="ADD41689.1"/>
    <property type="molecule type" value="Genomic_DNA"/>
</dbReference>
<dbReference type="Pfam" id="PF00027">
    <property type="entry name" value="cNMP_binding"/>
    <property type="match status" value="1"/>
</dbReference>
<protein>
    <submittedName>
        <fullName evidence="2">Cyclic nucleotide-binding protein</fullName>
    </submittedName>
</protein>
<dbReference type="InterPro" id="IPR014710">
    <property type="entry name" value="RmlC-like_jellyroll"/>
</dbReference>
<evidence type="ECO:0000313" key="2">
    <source>
        <dbReference type="EMBL" id="ADD41689.1"/>
    </source>
</evidence>